<proteinExistence type="predicted"/>
<sequence>MISPVGCTDSYTTFVIDGPAWWPIIDWAHISYFENLLTRWRARRCLEDHLNLMVSSGQSQRWSLVIVQYLGNTLGSLRWHTIYVHVEMLASWQYTSIVDEETLLQSARAYCVCIPTHPVLIVSADPCHVASIVSVPMTGAVCILRRLVRFLYNH</sequence>
<evidence type="ECO:0000313" key="2">
    <source>
        <dbReference type="Proteomes" id="UP000054485"/>
    </source>
</evidence>
<dbReference type="HOGENOM" id="CLU_1705410_0_0_1"/>
<reference evidence="2" key="2">
    <citation type="submission" date="2015-01" db="EMBL/GenBank/DDBJ databases">
        <title>Evolutionary Origins and Diversification of the Mycorrhizal Mutualists.</title>
        <authorList>
            <consortium name="DOE Joint Genome Institute"/>
            <consortium name="Mycorrhizal Genomics Consortium"/>
            <person name="Kohler A."/>
            <person name="Kuo A."/>
            <person name="Nagy L.G."/>
            <person name="Floudas D."/>
            <person name="Copeland A."/>
            <person name="Barry K.W."/>
            <person name="Cichocki N."/>
            <person name="Veneault-Fourrey C."/>
            <person name="LaButti K."/>
            <person name="Lindquist E.A."/>
            <person name="Lipzen A."/>
            <person name="Lundell T."/>
            <person name="Morin E."/>
            <person name="Murat C."/>
            <person name="Riley R."/>
            <person name="Ohm R."/>
            <person name="Sun H."/>
            <person name="Tunlid A."/>
            <person name="Henrissat B."/>
            <person name="Grigoriev I.V."/>
            <person name="Hibbett D.S."/>
            <person name="Martin F."/>
        </authorList>
    </citation>
    <scope>NUCLEOTIDE SEQUENCE [LARGE SCALE GENOMIC DNA]</scope>
    <source>
        <strain evidence="2">UH-Slu-Lm8-n1</strain>
    </source>
</reference>
<evidence type="ECO:0000313" key="1">
    <source>
        <dbReference type="EMBL" id="KIK40672.1"/>
    </source>
</evidence>
<gene>
    <name evidence="1" type="ORF">CY34DRAFT_255487</name>
</gene>
<reference evidence="1 2" key="1">
    <citation type="submission" date="2014-04" db="EMBL/GenBank/DDBJ databases">
        <authorList>
            <consortium name="DOE Joint Genome Institute"/>
            <person name="Kuo A."/>
            <person name="Ruytinx J."/>
            <person name="Rineau F."/>
            <person name="Colpaert J."/>
            <person name="Kohler A."/>
            <person name="Nagy L.G."/>
            <person name="Floudas D."/>
            <person name="Copeland A."/>
            <person name="Barry K.W."/>
            <person name="Cichocki N."/>
            <person name="Veneault-Fourrey C."/>
            <person name="LaButti K."/>
            <person name="Lindquist E.A."/>
            <person name="Lipzen A."/>
            <person name="Lundell T."/>
            <person name="Morin E."/>
            <person name="Murat C."/>
            <person name="Sun H."/>
            <person name="Tunlid A."/>
            <person name="Henrissat B."/>
            <person name="Grigoriev I.V."/>
            <person name="Hibbett D.S."/>
            <person name="Martin F."/>
            <person name="Nordberg H.P."/>
            <person name="Cantor M.N."/>
            <person name="Hua S.X."/>
        </authorList>
    </citation>
    <scope>NUCLEOTIDE SEQUENCE [LARGE SCALE GENOMIC DNA]</scope>
    <source>
        <strain evidence="1 2">UH-Slu-Lm8-n1</strain>
    </source>
</reference>
<dbReference type="EMBL" id="KN835294">
    <property type="protein sequence ID" value="KIK40672.1"/>
    <property type="molecule type" value="Genomic_DNA"/>
</dbReference>
<accession>A0A0D0B2G5</accession>
<name>A0A0D0B2G5_9AGAM</name>
<dbReference type="InParanoid" id="A0A0D0B2G5"/>
<protein>
    <submittedName>
        <fullName evidence="1">Unplaced genomic scaffold CY34scaffold_163, whole genome shotgun sequence</fullName>
    </submittedName>
</protein>
<organism evidence="1 2">
    <name type="scientific">Suillus luteus UH-Slu-Lm8-n1</name>
    <dbReference type="NCBI Taxonomy" id="930992"/>
    <lineage>
        <taxon>Eukaryota</taxon>
        <taxon>Fungi</taxon>
        <taxon>Dikarya</taxon>
        <taxon>Basidiomycota</taxon>
        <taxon>Agaricomycotina</taxon>
        <taxon>Agaricomycetes</taxon>
        <taxon>Agaricomycetidae</taxon>
        <taxon>Boletales</taxon>
        <taxon>Suillineae</taxon>
        <taxon>Suillaceae</taxon>
        <taxon>Suillus</taxon>
    </lineage>
</organism>
<dbReference type="Proteomes" id="UP000054485">
    <property type="component" value="Unassembled WGS sequence"/>
</dbReference>
<dbReference type="AlphaFoldDB" id="A0A0D0B2G5"/>
<keyword evidence="2" id="KW-1185">Reference proteome</keyword>